<dbReference type="InterPro" id="IPR015424">
    <property type="entry name" value="PyrdxlP-dep_Trfase"/>
</dbReference>
<dbReference type="Gene3D" id="1.10.10.10">
    <property type="entry name" value="Winged helix-like DNA-binding domain superfamily/Winged helix DNA-binding domain"/>
    <property type="match status" value="1"/>
</dbReference>
<evidence type="ECO:0000313" key="7">
    <source>
        <dbReference type="EMBL" id="CAD0214281.1"/>
    </source>
</evidence>
<dbReference type="InterPro" id="IPR015421">
    <property type="entry name" value="PyrdxlP-dep_Trfase_major"/>
</dbReference>
<evidence type="ECO:0000256" key="2">
    <source>
        <dbReference type="ARBA" id="ARBA00022898"/>
    </source>
</evidence>
<dbReference type="EMBL" id="CAICSX020000001">
    <property type="protein sequence ID" value="CAD0214281.1"/>
    <property type="molecule type" value="Genomic_DNA"/>
</dbReference>
<dbReference type="InterPro" id="IPR051446">
    <property type="entry name" value="HTH_trans_reg/aminotransferase"/>
</dbReference>
<dbReference type="PROSITE" id="PS50949">
    <property type="entry name" value="HTH_GNTR"/>
    <property type="match status" value="1"/>
</dbReference>
<accession>A0AAN2A4F6</accession>
<evidence type="ECO:0000256" key="5">
    <source>
        <dbReference type="ARBA" id="ARBA00023163"/>
    </source>
</evidence>
<name>A0AAN2A4F6_RHIRH</name>
<dbReference type="GO" id="GO:0030170">
    <property type="term" value="F:pyridoxal phosphate binding"/>
    <property type="evidence" value="ECO:0007669"/>
    <property type="project" value="InterPro"/>
</dbReference>
<feature type="domain" description="HTH gntR-type" evidence="6">
    <location>
        <begin position="25"/>
        <end position="93"/>
    </location>
</feature>
<organism evidence="7 8">
    <name type="scientific">Rhizobium rhizogenes</name>
    <name type="common">Agrobacterium rhizogenes</name>
    <dbReference type="NCBI Taxonomy" id="359"/>
    <lineage>
        <taxon>Bacteria</taxon>
        <taxon>Pseudomonadati</taxon>
        <taxon>Pseudomonadota</taxon>
        <taxon>Alphaproteobacteria</taxon>
        <taxon>Hyphomicrobiales</taxon>
        <taxon>Rhizobiaceae</taxon>
        <taxon>Rhizobium/Agrobacterium group</taxon>
        <taxon>Rhizobium</taxon>
    </lineage>
</organism>
<reference evidence="7 8" key="1">
    <citation type="submission" date="2020-06" db="EMBL/GenBank/DDBJ databases">
        <authorList>
            <person name="De Coninck B."/>
            <person name="Ibrahim H."/>
        </authorList>
    </citation>
    <scope>NUCLEOTIDE SEQUENCE [LARGE SCALE GENOMIC DNA]</scope>
    <source>
        <strain evidence="7">Ag_rhizogenes_K599</strain>
    </source>
</reference>
<dbReference type="SUPFAM" id="SSF53383">
    <property type="entry name" value="PLP-dependent transferases"/>
    <property type="match status" value="1"/>
</dbReference>
<dbReference type="CDD" id="cd00609">
    <property type="entry name" value="AAT_like"/>
    <property type="match status" value="1"/>
</dbReference>
<dbReference type="PANTHER" id="PTHR46577">
    <property type="entry name" value="HTH-TYPE TRANSCRIPTIONAL REGULATORY PROTEIN GABR"/>
    <property type="match status" value="1"/>
</dbReference>
<proteinExistence type="inferred from homology"/>
<dbReference type="GO" id="GO:0003700">
    <property type="term" value="F:DNA-binding transcription factor activity"/>
    <property type="evidence" value="ECO:0007669"/>
    <property type="project" value="InterPro"/>
</dbReference>
<dbReference type="InterPro" id="IPR036390">
    <property type="entry name" value="WH_DNA-bd_sf"/>
</dbReference>
<dbReference type="Gene3D" id="3.40.640.10">
    <property type="entry name" value="Type I PLP-dependent aspartate aminotransferase-like (Major domain)"/>
    <property type="match status" value="1"/>
</dbReference>
<evidence type="ECO:0000313" key="8">
    <source>
        <dbReference type="Proteomes" id="UP000528185"/>
    </source>
</evidence>
<gene>
    <name evidence="7" type="primary">norG</name>
    <name evidence="7" type="ORF">AGRHK599_LOCUS2830</name>
</gene>
<keyword evidence="4" id="KW-0238">DNA-binding</keyword>
<evidence type="ECO:0000259" key="6">
    <source>
        <dbReference type="PROSITE" id="PS50949"/>
    </source>
</evidence>
<evidence type="ECO:0000256" key="4">
    <source>
        <dbReference type="ARBA" id="ARBA00023125"/>
    </source>
</evidence>
<dbReference type="InterPro" id="IPR004839">
    <property type="entry name" value="Aminotransferase_I/II_large"/>
</dbReference>
<keyword evidence="5" id="KW-0804">Transcription</keyword>
<evidence type="ECO:0000256" key="1">
    <source>
        <dbReference type="ARBA" id="ARBA00005384"/>
    </source>
</evidence>
<dbReference type="CDD" id="cd07377">
    <property type="entry name" value="WHTH_GntR"/>
    <property type="match status" value="1"/>
</dbReference>
<sequence length="487" mass="52526">MVVDPVRMESDLDGQVFSLTRMEPGTRIEKVMANIRQRIASRSLVPGARLPSVRALAKTMQVSTSTIVEAYDRLVADGTISSRPGSGFFVAGALAPLSLADIEPRLDRAVDPLWVSRQALDEAPVLAKPGCGWLPASWMPQEALRRAMRGIARADTALLTDYASPMGLLQLRQLLSRRLAEHGVQAGAGQIMLTDSGTQAIDLLCRFLLQPGDAVIVDDPCYFNFHALLRAHRVKVIGVPYTPTGPDLPLFEQALKEHQPRLYITNSAIHNPTGARLSAVTAHRLLMFAEQAGLTIIEDDIFADFETQAAPRLAAFDGLNRVVQIGSFSKTLSASVRCGFIAAPPAWVEALTDLKIATAFGGTHFSAALVLSLLTDGSYRRHVEALRLRLAAAMPEAAARLKAIGCVPWIEPQAGMFLWCRLPDGVDAGNVARHALAQQVVLAPGNVFSSSQNAAAFMRFNVSQLGSSETMAVVADALRSAPDRRPL</sequence>
<dbReference type="Pfam" id="PF00155">
    <property type="entry name" value="Aminotran_1_2"/>
    <property type="match status" value="1"/>
</dbReference>
<dbReference type="InterPro" id="IPR015422">
    <property type="entry name" value="PyrdxlP-dep_Trfase_small"/>
</dbReference>
<dbReference type="InterPro" id="IPR000524">
    <property type="entry name" value="Tscrpt_reg_HTH_GntR"/>
</dbReference>
<dbReference type="PANTHER" id="PTHR46577:SF2">
    <property type="entry name" value="TRANSCRIPTIONAL REGULATORY PROTEIN"/>
    <property type="match status" value="1"/>
</dbReference>
<dbReference type="Proteomes" id="UP000528185">
    <property type="component" value="Unassembled WGS sequence"/>
</dbReference>
<dbReference type="GO" id="GO:0003677">
    <property type="term" value="F:DNA binding"/>
    <property type="evidence" value="ECO:0007669"/>
    <property type="project" value="UniProtKB-KW"/>
</dbReference>
<dbReference type="Pfam" id="PF00392">
    <property type="entry name" value="GntR"/>
    <property type="match status" value="1"/>
</dbReference>
<dbReference type="InterPro" id="IPR036388">
    <property type="entry name" value="WH-like_DNA-bd_sf"/>
</dbReference>
<dbReference type="SUPFAM" id="SSF46785">
    <property type="entry name" value="Winged helix' DNA-binding domain"/>
    <property type="match status" value="1"/>
</dbReference>
<dbReference type="AlphaFoldDB" id="A0AAN2A4F6"/>
<evidence type="ECO:0000256" key="3">
    <source>
        <dbReference type="ARBA" id="ARBA00023015"/>
    </source>
</evidence>
<comment type="caution">
    <text evidence="7">The sequence shown here is derived from an EMBL/GenBank/DDBJ whole genome shotgun (WGS) entry which is preliminary data.</text>
</comment>
<dbReference type="Gene3D" id="3.90.1150.10">
    <property type="entry name" value="Aspartate Aminotransferase, domain 1"/>
    <property type="match status" value="1"/>
</dbReference>
<keyword evidence="3" id="KW-0805">Transcription regulation</keyword>
<protein>
    <submittedName>
        <fullName evidence="7">HTH-type transcriptional regulator NorG</fullName>
    </submittedName>
</protein>
<comment type="similarity">
    <text evidence="1">In the C-terminal section; belongs to the class-I pyridoxal-phosphate-dependent aminotransferase family.</text>
</comment>
<keyword evidence="2" id="KW-0663">Pyridoxal phosphate</keyword>
<dbReference type="SMART" id="SM00345">
    <property type="entry name" value="HTH_GNTR"/>
    <property type="match status" value="1"/>
</dbReference>